<keyword evidence="6 9" id="KW-0472">Membrane</keyword>
<organism evidence="10 11">
    <name type="scientific">Penicillium brasilianum</name>
    <dbReference type="NCBI Taxonomy" id="104259"/>
    <lineage>
        <taxon>Eukaryota</taxon>
        <taxon>Fungi</taxon>
        <taxon>Dikarya</taxon>
        <taxon>Ascomycota</taxon>
        <taxon>Pezizomycotina</taxon>
        <taxon>Eurotiomycetes</taxon>
        <taxon>Eurotiomycetidae</taxon>
        <taxon>Eurotiales</taxon>
        <taxon>Aspergillaceae</taxon>
        <taxon>Penicillium</taxon>
    </lineage>
</organism>
<keyword evidence="5 9" id="KW-1133">Transmembrane helix</keyword>
<evidence type="ECO:0000256" key="7">
    <source>
        <dbReference type="ARBA" id="ARBA00024203"/>
    </source>
</evidence>
<sequence length="172" mass="18444">MLLFGLGNLVYVVVLIINAIAVLSEDRFLARIGWGRTQAEPGFGATYDSTSVKAKSVNLIASVRTVMRNQAGCKTVEGTPQLTRNCPPQYRSSSSIPLSSSTSSFSVEFLARRASLPYHHTRSQTTPPMADLSSSSGSRAPTPSIISANSGNIDSSLCHKVNAKRSIRAKNK</sequence>
<name>A0A1S9RP32_PENBI</name>
<dbReference type="EMBL" id="LJBN01000127">
    <property type="protein sequence ID" value="OOQ87245.1"/>
    <property type="molecule type" value="Genomic_DNA"/>
</dbReference>
<reference evidence="11" key="1">
    <citation type="submission" date="2015-09" db="EMBL/GenBank/DDBJ databases">
        <authorList>
            <person name="Fill T.P."/>
            <person name="Baretta J.F."/>
            <person name="de Almeida L.G."/>
            <person name="Rocha M."/>
            <person name="de Souza D.H."/>
            <person name="Malavazi I."/>
            <person name="Cerdeira L.T."/>
            <person name="Hong H."/>
            <person name="Samborskyy M."/>
            <person name="de Vasconcelos A.T."/>
            <person name="Leadlay P."/>
            <person name="Rodrigues-Filho E."/>
        </authorList>
    </citation>
    <scope>NUCLEOTIDE SEQUENCE [LARGE SCALE GENOMIC DNA]</scope>
    <source>
        <strain evidence="11">LaBioMMi 136</strain>
    </source>
</reference>
<dbReference type="PANTHER" id="PTHR15858:SF0">
    <property type="entry name" value="IMMEDIATE EARLY RESPONSE 3-INTERACTING PROTEIN 1"/>
    <property type="match status" value="1"/>
</dbReference>
<proteinExistence type="inferred from homology"/>
<dbReference type="Pfam" id="PF08571">
    <property type="entry name" value="Yos1"/>
    <property type="match status" value="1"/>
</dbReference>
<accession>A0A1S9RP32</accession>
<evidence type="ECO:0000256" key="9">
    <source>
        <dbReference type="SAM" id="Phobius"/>
    </source>
</evidence>
<evidence type="ECO:0000313" key="11">
    <source>
        <dbReference type="Proteomes" id="UP000190744"/>
    </source>
</evidence>
<dbReference type="AlphaFoldDB" id="A0A1S9RP32"/>
<dbReference type="GO" id="GO:0000139">
    <property type="term" value="C:Golgi membrane"/>
    <property type="evidence" value="ECO:0007669"/>
    <property type="project" value="TreeGrafter"/>
</dbReference>
<evidence type="ECO:0000256" key="3">
    <source>
        <dbReference type="ARBA" id="ARBA00022692"/>
    </source>
</evidence>
<feature type="transmembrane region" description="Helical" evidence="9">
    <location>
        <begin position="6"/>
        <end position="24"/>
    </location>
</feature>
<evidence type="ECO:0000256" key="6">
    <source>
        <dbReference type="ARBA" id="ARBA00023136"/>
    </source>
</evidence>
<dbReference type="GO" id="GO:0030134">
    <property type="term" value="C:COPII-coated ER to Golgi transport vesicle"/>
    <property type="evidence" value="ECO:0007669"/>
    <property type="project" value="TreeGrafter"/>
</dbReference>
<dbReference type="GO" id="GO:0005789">
    <property type="term" value="C:endoplasmic reticulum membrane"/>
    <property type="evidence" value="ECO:0007669"/>
    <property type="project" value="TreeGrafter"/>
</dbReference>
<evidence type="ECO:0008006" key="12">
    <source>
        <dbReference type="Google" id="ProtNLM"/>
    </source>
</evidence>
<evidence type="ECO:0000256" key="4">
    <source>
        <dbReference type="ARBA" id="ARBA00022927"/>
    </source>
</evidence>
<dbReference type="GO" id="GO:0015031">
    <property type="term" value="P:protein transport"/>
    <property type="evidence" value="ECO:0007669"/>
    <property type="project" value="UniProtKB-KW"/>
</dbReference>
<feature type="region of interest" description="Disordered" evidence="8">
    <location>
        <begin position="118"/>
        <end position="151"/>
    </location>
</feature>
<comment type="similarity">
    <text evidence="7">Belongs to the YOS1 family.</text>
</comment>
<evidence type="ECO:0000313" key="10">
    <source>
        <dbReference type="EMBL" id="OOQ87245.1"/>
    </source>
</evidence>
<dbReference type="GO" id="GO:0006888">
    <property type="term" value="P:endoplasmic reticulum to Golgi vesicle-mediated transport"/>
    <property type="evidence" value="ECO:0007669"/>
    <property type="project" value="TreeGrafter"/>
</dbReference>
<dbReference type="PANTHER" id="PTHR15858">
    <property type="entry name" value="IMMEDIATE EARLY RESPONSE 3-INTERACTING PROTEIN 1"/>
    <property type="match status" value="1"/>
</dbReference>
<dbReference type="Proteomes" id="UP000190744">
    <property type="component" value="Unassembled WGS sequence"/>
</dbReference>
<comment type="caution">
    <text evidence="10">The sequence shown here is derived from an EMBL/GenBank/DDBJ whole genome shotgun (WGS) entry which is preliminary data.</text>
</comment>
<evidence type="ECO:0000256" key="8">
    <source>
        <dbReference type="SAM" id="MobiDB-lite"/>
    </source>
</evidence>
<comment type="subcellular location">
    <subcellularLocation>
        <location evidence="1">Membrane</location>
    </subcellularLocation>
</comment>
<keyword evidence="3 9" id="KW-0812">Transmembrane</keyword>
<evidence type="ECO:0000256" key="1">
    <source>
        <dbReference type="ARBA" id="ARBA00004370"/>
    </source>
</evidence>
<evidence type="ECO:0000256" key="2">
    <source>
        <dbReference type="ARBA" id="ARBA00022448"/>
    </source>
</evidence>
<keyword evidence="4" id="KW-0653">Protein transport</keyword>
<evidence type="ECO:0000256" key="5">
    <source>
        <dbReference type="ARBA" id="ARBA00022989"/>
    </source>
</evidence>
<dbReference type="InterPro" id="IPR013880">
    <property type="entry name" value="Yos1"/>
</dbReference>
<gene>
    <name evidence="10" type="ORF">PEBR_18206</name>
</gene>
<feature type="compositionally biased region" description="Polar residues" evidence="8">
    <location>
        <begin position="139"/>
        <end position="151"/>
    </location>
</feature>
<protein>
    <recommendedName>
        <fullName evidence="12">Yos1-like protein</fullName>
    </recommendedName>
</protein>
<keyword evidence="2" id="KW-0813">Transport</keyword>